<dbReference type="EMBL" id="FOYU01000004">
    <property type="protein sequence ID" value="SFR58128.1"/>
    <property type="molecule type" value="Genomic_DNA"/>
</dbReference>
<accession>A0A1I6HUP2</accession>
<gene>
    <name evidence="1" type="ORF">SAMN04488070_2126</name>
</gene>
<organism evidence="1 2">
    <name type="scientific">Pseudidiomarina maritima</name>
    <dbReference type="NCBI Taxonomy" id="519453"/>
    <lineage>
        <taxon>Bacteria</taxon>
        <taxon>Pseudomonadati</taxon>
        <taxon>Pseudomonadota</taxon>
        <taxon>Gammaproteobacteria</taxon>
        <taxon>Alteromonadales</taxon>
        <taxon>Idiomarinaceae</taxon>
        <taxon>Pseudidiomarina</taxon>
    </lineage>
</organism>
<dbReference type="AlphaFoldDB" id="A0A1I6HUP2"/>
<reference evidence="2" key="1">
    <citation type="submission" date="2016-10" db="EMBL/GenBank/DDBJ databases">
        <authorList>
            <person name="Varghese N."/>
            <person name="Submissions S."/>
        </authorList>
    </citation>
    <scope>NUCLEOTIDE SEQUENCE [LARGE SCALE GENOMIC DNA]</scope>
    <source>
        <strain evidence="2">CGMCC 1.7285</strain>
    </source>
</reference>
<proteinExistence type="predicted"/>
<dbReference type="Proteomes" id="UP000199424">
    <property type="component" value="Unassembled WGS sequence"/>
</dbReference>
<name>A0A1I6HUP2_9GAMM</name>
<evidence type="ECO:0000313" key="2">
    <source>
        <dbReference type="Proteomes" id="UP000199424"/>
    </source>
</evidence>
<protein>
    <submittedName>
        <fullName evidence="1">Uncharacterized protein</fullName>
    </submittedName>
</protein>
<sequence>MVVIRYSLFVIRYSLFVIRYSLFKKLNPKQPLIQYHLTNKQLHDNLFVFLVKNIRYYLK</sequence>
<evidence type="ECO:0000313" key="1">
    <source>
        <dbReference type="EMBL" id="SFR58128.1"/>
    </source>
</evidence>
<keyword evidence="2" id="KW-1185">Reference proteome</keyword>